<evidence type="ECO:0000313" key="1">
    <source>
        <dbReference type="EMBL" id="MCU4752856.1"/>
    </source>
</evidence>
<gene>
    <name evidence="1" type="ORF">OB919_12860</name>
</gene>
<dbReference type="Pfam" id="PF12900">
    <property type="entry name" value="Pyridox_ox_2"/>
    <property type="match status" value="1"/>
</dbReference>
<sequence length="153" mass="17178">MSSDSYGVVMDDDAVTEYLESKGVGTLSFGNETGGYGIPMSFGYDRVEERIIFQLSFGEESLKAEYIEEGNQVTLSAYDWESVDDWQSVVVRGTLHEIPVAENSRPAGIFAAFSKIASPEVFQEPLKDLDFEWYDLRIDDVHGRRAVDAENEE</sequence>
<dbReference type="AlphaFoldDB" id="A0AAP2Z941"/>
<comment type="caution">
    <text evidence="1">The sequence shown here is derived from an EMBL/GenBank/DDBJ whole genome shotgun (WGS) entry which is preliminary data.</text>
</comment>
<dbReference type="SUPFAM" id="SSF50475">
    <property type="entry name" value="FMN-binding split barrel"/>
    <property type="match status" value="1"/>
</dbReference>
<dbReference type="InterPro" id="IPR024747">
    <property type="entry name" value="Pyridox_Oxase-rel"/>
</dbReference>
<dbReference type="InterPro" id="IPR012349">
    <property type="entry name" value="Split_barrel_FMN-bd"/>
</dbReference>
<protein>
    <submittedName>
        <fullName evidence="1">Pyridoxamine 5'-phosphate oxidase family protein</fullName>
    </submittedName>
</protein>
<accession>A0AAP2Z941</accession>
<dbReference type="EMBL" id="JAOPJZ010000010">
    <property type="protein sequence ID" value="MCU4752856.1"/>
    <property type="molecule type" value="Genomic_DNA"/>
</dbReference>
<organism evidence="1 2">
    <name type="scientific">Natronosalvus hydrolyticus</name>
    <dbReference type="NCBI Taxonomy" id="2979988"/>
    <lineage>
        <taxon>Archaea</taxon>
        <taxon>Methanobacteriati</taxon>
        <taxon>Methanobacteriota</taxon>
        <taxon>Stenosarchaea group</taxon>
        <taxon>Halobacteria</taxon>
        <taxon>Halobacteriales</taxon>
        <taxon>Natrialbaceae</taxon>
        <taxon>Natronosalvus</taxon>
    </lineage>
</organism>
<dbReference type="RefSeq" id="WP_342809183.1">
    <property type="nucleotide sequence ID" value="NZ_JAOPJZ010000010.1"/>
</dbReference>
<dbReference type="Gene3D" id="2.30.110.10">
    <property type="entry name" value="Electron Transport, Fmn-binding Protein, Chain A"/>
    <property type="match status" value="1"/>
</dbReference>
<reference evidence="1 2" key="1">
    <citation type="submission" date="2022-09" db="EMBL/GenBank/DDBJ databases">
        <title>Enrichment on poylsaccharides allowed isolation of novel metabolic and taxonomic groups of Haloarchaea.</title>
        <authorList>
            <person name="Sorokin D.Y."/>
            <person name="Elcheninov A.G."/>
            <person name="Khizhniak T.V."/>
            <person name="Kolganova T.V."/>
            <person name="Kublanov I.V."/>
        </authorList>
    </citation>
    <scope>NUCLEOTIDE SEQUENCE [LARGE SCALE GENOMIC DNA]</scope>
    <source>
        <strain evidence="1 2">AArc-curdl1</strain>
    </source>
</reference>
<evidence type="ECO:0000313" key="2">
    <source>
        <dbReference type="Proteomes" id="UP001321047"/>
    </source>
</evidence>
<proteinExistence type="predicted"/>
<name>A0AAP2Z941_9EURY</name>
<dbReference type="Proteomes" id="UP001321047">
    <property type="component" value="Unassembled WGS sequence"/>
</dbReference>
<keyword evidence="2" id="KW-1185">Reference proteome</keyword>